<feature type="region of interest" description="Disordered" evidence="1">
    <location>
        <begin position="38"/>
        <end position="65"/>
    </location>
</feature>
<organism evidence="2 3">
    <name type="scientific">Paraphaeosphaeria sporulosa</name>
    <dbReference type="NCBI Taxonomy" id="1460663"/>
    <lineage>
        <taxon>Eukaryota</taxon>
        <taxon>Fungi</taxon>
        <taxon>Dikarya</taxon>
        <taxon>Ascomycota</taxon>
        <taxon>Pezizomycotina</taxon>
        <taxon>Dothideomycetes</taxon>
        <taxon>Pleosporomycetidae</taxon>
        <taxon>Pleosporales</taxon>
        <taxon>Massarineae</taxon>
        <taxon>Didymosphaeriaceae</taxon>
        <taxon>Paraphaeosphaeria</taxon>
    </lineage>
</organism>
<proteinExistence type="predicted"/>
<dbReference type="GeneID" id="28767214"/>
<dbReference type="OrthoDB" id="10414916at2759"/>
<dbReference type="EMBL" id="KV441560">
    <property type="protein sequence ID" value="OAG00087.1"/>
    <property type="molecule type" value="Genomic_DNA"/>
</dbReference>
<evidence type="ECO:0000313" key="3">
    <source>
        <dbReference type="Proteomes" id="UP000077069"/>
    </source>
</evidence>
<dbReference type="Proteomes" id="UP000077069">
    <property type="component" value="Unassembled WGS sequence"/>
</dbReference>
<evidence type="ECO:0000256" key="1">
    <source>
        <dbReference type="SAM" id="MobiDB-lite"/>
    </source>
</evidence>
<sequence>MCFPPIINTSADCTQASAIIIVFQTTVTYTITIMPAPRNTRESTRAPFSRHQTSPANPIESIQAGQSKEPFSTVLARSLQSRVPPSAYNEPIEVTIARYIPLPDTPPGTPLRVDSPLLSAQPASSHVWPDTSKIPASAYVRAPHASLGERSIHLEFPACLREIKRHCHTKAIFHDIVARCRCACPAEHPTGIPIASTPEAPIPLLDQTSARPSILLTGPEHAHPTMCLHTWEDMGGDMYKEHKVVVVVPARLGNKRKTWRGCWGIECNMNGKGSSLRCGECYTRVWLSFEARRAWRPMPGATRNGRACNNDSEDSDSEEDS</sequence>
<gene>
    <name evidence="2" type="ORF">CC84DRAFT_1231515</name>
</gene>
<protein>
    <submittedName>
        <fullName evidence="2">Uncharacterized protein</fullName>
    </submittedName>
</protein>
<dbReference type="InParanoid" id="A0A177C055"/>
<accession>A0A177C055</accession>
<name>A0A177C055_9PLEO</name>
<feature type="compositionally biased region" description="Acidic residues" evidence="1">
    <location>
        <begin position="311"/>
        <end position="321"/>
    </location>
</feature>
<reference evidence="2 3" key="1">
    <citation type="submission" date="2016-05" db="EMBL/GenBank/DDBJ databases">
        <title>Comparative analysis of secretome profiles of manganese(II)-oxidizing ascomycete fungi.</title>
        <authorList>
            <consortium name="DOE Joint Genome Institute"/>
            <person name="Zeiner C.A."/>
            <person name="Purvine S.O."/>
            <person name="Zink E.M."/>
            <person name="Wu S."/>
            <person name="Pasa-Tolic L."/>
            <person name="Chaput D.L."/>
            <person name="Haridas S."/>
            <person name="Grigoriev I.V."/>
            <person name="Santelli C.M."/>
            <person name="Hansel C.M."/>
        </authorList>
    </citation>
    <scope>NUCLEOTIDE SEQUENCE [LARGE SCALE GENOMIC DNA]</scope>
    <source>
        <strain evidence="2 3">AP3s5-JAC2a</strain>
    </source>
</reference>
<feature type="region of interest" description="Disordered" evidence="1">
    <location>
        <begin position="300"/>
        <end position="321"/>
    </location>
</feature>
<keyword evidence="3" id="KW-1185">Reference proteome</keyword>
<evidence type="ECO:0000313" key="2">
    <source>
        <dbReference type="EMBL" id="OAG00087.1"/>
    </source>
</evidence>
<dbReference type="RefSeq" id="XP_018030452.1">
    <property type="nucleotide sequence ID" value="XM_018183728.1"/>
</dbReference>
<dbReference type="AlphaFoldDB" id="A0A177C055"/>